<reference evidence="1 3" key="1">
    <citation type="submission" date="2021-06" db="EMBL/GenBank/DDBJ databases">
        <title>Staphylococcus lentus K169 genome sequencing.</title>
        <authorList>
            <person name="Sundareshan S."/>
            <person name="Akhila D.S."/>
            <person name="Prachi D."/>
            <person name="Sivakumar R."/>
            <person name="Rajendhran J."/>
            <person name="Isloor S."/>
            <person name="Hegde N.R."/>
        </authorList>
    </citation>
    <scope>NUCLEOTIDE SEQUENCE [LARGE SCALE GENOMIC DNA]</scope>
    <source>
        <strain evidence="1 3">K169</strain>
    </source>
</reference>
<dbReference type="InterPro" id="IPR052552">
    <property type="entry name" value="YeaO-like"/>
</dbReference>
<dbReference type="EMBL" id="JAHLZN010000019">
    <property type="protein sequence ID" value="MBU6114222.1"/>
    <property type="molecule type" value="Genomic_DNA"/>
</dbReference>
<sequence length="118" mass="14010">MSCDINRIYEDYDKDNVRVLVDRVWPRGISKEKANLDHWIKEIAPSDSLRKWFGHDPEKFDSFKKKYKEELKSGEQKEALDQLKDIYKENNGNVVLLYGAKDEKHNQAVVLKEFLDHQ</sequence>
<accession>A0AAX3W3I4</accession>
<evidence type="ECO:0000313" key="3">
    <source>
        <dbReference type="Proteomes" id="UP000770161"/>
    </source>
</evidence>
<dbReference type="AlphaFoldDB" id="A0AAX3W3I4"/>
<dbReference type="GeneID" id="99675620"/>
<reference evidence="2" key="2">
    <citation type="journal article" date="2023" name="Antibiotics">
        <title>Prevalence and Molecular Characterization of Methicillin-Resistant Staphylococci (MRS) and Mammaliicocci (MRM) in Dromedary Camels from Algeria: First Detection of SCCmec-mecC Hybrid in Methicillin-Resistant Mammaliicoccus lentus.</title>
        <authorList>
            <person name="Belhout C."/>
            <person name="Boyen F."/>
            <person name="Vereecke N."/>
            <person name="Theuns S."/>
            <person name="Taibi N."/>
            <person name="Stegger M."/>
            <person name="de la Fe-Rodriguez P.Y."/>
            <person name="Bouayad L."/>
            <person name="Elgroud R."/>
            <person name="Butaye P."/>
        </authorList>
    </citation>
    <scope>NUCLEOTIDE SEQUENCE</scope>
    <source>
        <strain evidence="2">7048</strain>
    </source>
</reference>
<dbReference type="PANTHER" id="PTHR36849:SF1">
    <property type="entry name" value="CYTOPLASMIC PROTEIN"/>
    <property type="match status" value="1"/>
</dbReference>
<evidence type="ECO:0000313" key="1">
    <source>
        <dbReference type="EMBL" id="MBU6114222.1"/>
    </source>
</evidence>
<dbReference type="Proteomes" id="UP000770161">
    <property type="component" value="Unassembled WGS sequence"/>
</dbReference>
<keyword evidence="3" id="KW-1185">Reference proteome</keyword>
<dbReference type="PANTHER" id="PTHR36849">
    <property type="entry name" value="CYTOPLASMIC PROTEIN-RELATED"/>
    <property type="match status" value="1"/>
</dbReference>
<dbReference type="RefSeq" id="WP_064211615.1">
    <property type="nucleotide sequence ID" value="NZ_CABIVY010000006.1"/>
</dbReference>
<proteinExistence type="predicted"/>
<name>A0AAX3W3I4_MAMLE</name>
<dbReference type="Proteomes" id="UP001223261">
    <property type="component" value="Chromosome"/>
</dbReference>
<evidence type="ECO:0000313" key="4">
    <source>
        <dbReference type="Proteomes" id="UP001223261"/>
    </source>
</evidence>
<gene>
    <name evidence="1" type="ORF">KQ656_09640</name>
    <name evidence="2" type="ORF">PYH69_13135</name>
</gene>
<evidence type="ECO:0000313" key="2">
    <source>
        <dbReference type="EMBL" id="WHI59641.1"/>
    </source>
</evidence>
<organism evidence="2 4">
    <name type="scientific">Mammaliicoccus lentus</name>
    <name type="common">Staphylococcus lentus</name>
    <dbReference type="NCBI Taxonomy" id="42858"/>
    <lineage>
        <taxon>Bacteria</taxon>
        <taxon>Bacillati</taxon>
        <taxon>Bacillota</taxon>
        <taxon>Bacilli</taxon>
        <taxon>Bacillales</taxon>
        <taxon>Staphylococcaceae</taxon>
        <taxon>Mammaliicoccus</taxon>
    </lineage>
</organism>
<protein>
    <submittedName>
        <fullName evidence="2">DUF488 domain-containing protein</fullName>
    </submittedName>
</protein>
<dbReference type="EMBL" id="CP118848">
    <property type="protein sequence ID" value="WHI59641.1"/>
    <property type="molecule type" value="Genomic_DNA"/>
</dbReference>
<dbReference type="Pfam" id="PF22752">
    <property type="entry name" value="DUF488-N3i"/>
    <property type="match status" value="1"/>
</dbReference>